<dbReference type="EMBL" id="LFJN01000008">
    <property type="protein sequence ID" value="KPI41996.1"/>
    <property type="molecule type" value="Genomic_DNA"/>
</dbReference>
<dbReference type="GeneID" id="28737424"/>
<dbReference type="PANTHER" id="PTHR24198:SF165">
    <property type="entry name" value="ANKYRIN REPEAT-CONTAINING PROTEIN-RELATED"/>
    <property type="match status" value="1"/>
</dbReference>
<dbReference type="AlphaFoldDB" id="A0A0N1NZJ3"/>
<evidence type="ECO:0000256" key="2">
    <source>
        <dbReference type="SAM" id="MobiDB-lite"/>
    </source>
</evidence>
<reference evidence="3 4" key="1">
    <citation type="submission" date="2015-06" db="EMBL/GenBank/DDBJ databases">
        <title>Draft genome of the ant-associated black yeast Phialophora attae CBS 131958.</title>
        <authorList>
            <person name="Moreno L.F."/>
            <person name="Stielow B.J."/>
            <person name="de Hoog S."/>
            <person name="Vicente V.A."/>
            <person name="Weiss V.A."/>
            <person name="de Vries M."/>
            <person name="Cruz L.M."/>
            <person name="Souza E.M."/>
        </authorList>
    </citation>
    <scope>NUCLEOTIDE SEQUENCE [LARGE SCALE GENOMIC DNA]</scope>
    <source>
        <strain evidence="3 4">CBS 131958</strain>
    </source>
</reference>
<sequence length="860" mass="94951">MDPLSIIAGAGQIVGFCFTTTQAIARWSIDVRTADERIRGFYEEIKTLERTYAEVKTCLDDPMLRDAAGKSYQTADGKRLWNAVRDAADDSLMTMTKITEVLDKINRSSGIVRRPRMQFEESVRKGELGTLRDRLKYFNSNISLSIQLVTCMTQQEHRNMTQTMQRDLDIKFHRLEAMVSDVRCRLDRPTAEDLRGSTIVVGSVDGSRARGKDNYFDFARRFVTDASARATERSNLSTISPAIEPTPKFHGGVVGNSPLEKRHTIAMWASDVNISGGGQPENAMALEQLQAKRRTEERNFKLAEAFLKNGPEQVKAGKHESAEKNFRKALAILAKHDFSGRISYHPAEIVLMLAQSCLKQQKYDDCIDMLKRVSDLDENIFPSDCPAEESVFPAYQADQLQSLAACHLLGEVYREMGNYEEAKDYAMKQTADAFMSFLDVQPSNTSILSAHEEVFSEAATAITVPTVSPPPSEAAAPVTQEPWTNSQPKTGRFKSMFGGRPSISNLHETKPYTDPMIQPVRRHPTEVSGTGLPEPTSPRQMTRIPTRETKDTHRYSSSELAPVRTSSIDVSTSSFKDIVEEVRRLSVSGKTSKAAKIGLERLEKYGLNAWPTREASLRKNIENGKSSARGLAATGKGYAAIHLLCEVPGDHHQDVAVLVKDGADINSGVYQAGFTSGEVFTPILLAISKGNRSVRPHSTPRGMSPGYIDVVTAILDKPTSQLPKTYPENWYGNLLTDAARHCELPLVELLLSRNLFDVNKADSWGKTALMYAIIKTDVPTSGTDKQLATRAKMLGWRLEVVKRLLEAGADASLVDGKGNTAARYAQLEGDAELLAVVKGVTRFELAETVPRHAGVAEIGS</sequence>
<feature type="region of interest" description="Disordered" evidence="2">
    <location>
        <begin position="467"/>
        <end position="541"/>
    </location>
</feature>
<dbReference type="SMART" id="SM00028">
    <property type="entry name" value="TPR"/>
    <property type="match status" value="3"/>
</dbReference>
<proteinExistence type="predicted"/>
<comment type="caution">
    <text evidence="3">The sequence shown here is derived from an EMBL/GenBank/DDBJ whole genome shotgun (WGS) entry which is preliminary data.</text>
</comment>
<dbReference type="PANTHER" id="PTHR24198">
    <property type="entry name" value="ANKYRIN REPEAT AND PROTEIN KINASE DOMAIN-CONTAINING PROTEIN"/>
    <property type="match status" value="1"/>
</dbReference>
<dbReference type="STRING" id="1664694.A0A0N1NZJ3"/>
<dbReference type="Gene3D" id="1.25.40.20">
    <property type="entry name" value="Ankyrin repeat-containing domain"/>
    <property type="match status" value="1"/>
</dbReference>
<dbReference type="RefSeq" id="XP_018001959.1">
    <property type="nucleotide sequence ID" value="XM_018145544.1"/>
</dbReference>
<dbReference type="Gene3D" id="1.25.40.10">
    <property type="entry name" value="Tetratricopeptide repeat domain"/>
    <property type="match status" value="1"/>
</dbReference>
<dbReference type="InterPro" id="IPR011990">
    <property type="entry name" value="TPR-like_helical_dom_sf"/>
</dbReference>
<dbReference type="Proteomes" id="UP000038010">
    <property type="component" value="Unassembled WGS sequence"/>
</dbReference>
<evidence type="ECO:0000313" key="4">
    <source>
        <dbReference type="Proteomes" id="UP000038010"/>
    </source>
</evidence>
<name>A0A0N1NZJ3_9EURO</name>
<dbReference type="SUPFAM" id="SSF48452">
    <property type="entry name" value="TPR-like"/>
    <property type="match status" value="1"/>
</dbReference>
<evidence type="ECO:0000313" key="3">
    <source>
        <dbReference type="EMBL" id="KPI41996.1"/>
    </source>
</evidence>
<dbReference type="PROSITE" id="PS50005">
    <property type="entry name" value="TPR"/>
    <property type="match status" value="1"/>
</dbReference>
<dbReference type="Pfam" id="PF13181">
    <property type="entry name" value="TPR_8"/>
    <property type="match status" value="1"/>
</dbReference>
<dbReference type="SUPFAM" id="SSF48403">
    <property type="entry name" value="Ankyrin repeat"/>
    <property type="match status" value="1"/>
</dbReference>
<protein>
    <submittedName>
        <fullName evidence="3">Uncharacterized protein</fullName>
    </submittedName>
</protein>
<accession>A0A0N1NZJ3</accession>
<evidence type="ECO:0000256" key="1">
    <source>
        <dbReference type="PROSITE-ProRule" id="PRU00339"/>
    </source>
</evidence>
<dbReference type="InterPro" id="IPR036770">
    <property type="entry name" value="Ankyrin_rpt-contain_sf"/>
</dbReference>
<feature type="repeat" description="TPR" evidence="1">
    <location>
        <begin position="303"/>
        <end position="336"/>
    </location>
</feature>
<organism evidence="3 4">
    <name type="scientific">Cyphellophora attinorum</name>
    <dbReference type="NCBI Taxonomy" id="1664694"/>
    <lineage>
        <taxon>Eukaryota</taxon>
        <taxon>Fungi</taxon>
        <taxon>Dikarya</taxon>
        <taxon>Ascomycota</taxon>
        <taxon>Pezizomycotina</taxon>
        <taxon>Eurotiomycetes</taxon>
        <taxon>Chaetothyriomycetidae</taxon>
        <taxon>Chaetothyriales</taxon>
        <taxon>Cyphellophoraceae</taxon>
        <taxon>Cyphellophora</taxon>
    </lineage>
</organism>
<dbReference type="OrthoDB" id="20872at2759"/>
<keyword evidence="4" id="KW-1185">Reference proteome</keyword>
<dbReference type="InterPro" id="IPR019734">
    <property type="entry name" value="TPR_rpt"/>
</dbReference>
<dbReference type="VEuPathDB" id="FungiDB:AB675_5338"/>
<gene>
    <name evidence="3" type="ORF">AB675_5338</name>
</gene>
<keyword evidence="1" id="KW-0802">TPR repeat</keyword>